<accession>X0T343</accession>
<gene>
    <name evidence="2" type="ORF">S01H1_06527</name>
</gene>
<proteinExistence type="predicted"/>
<feature type="non-terminal residue" evidence="2">
    <location>
        <position position="1"/>
    </location>
</feature>
<dbReference type="AlphaFoldDB" id="X0T343"/>
<reference evidence="2" key="1">
    <citation type="journal article" date="2014" name="Front. Microbiol.">
        <title>High frequency of phylogenetically diverse reductive dehalogenase-homologous genes in deep subseafloor sedimentary metagenomes.</title>
        <authorList>
            <person name="Kawai M."/>
            <person name="Futagami T."/>
            <person name="Toyoda A."/>
            <person name="Takaki Y."/>
            <person name="Nishi S."/>
            <person name="Hori S."/>
            <person name="Arai W."/>
            <person name="Tsubouchi T."/>
            <person name="Morono Y."/>
            <person name="Uchiyama I."/>
            <person name="Ito T."/>
            <person name="Fujiyama A."/>
            <person name="Inagaki F."/>
            <person name="Takami H."/>
        </authorList>
    </citation>
    <scope>NUCLEOTIDE SEQUENCE</scope>
    <source>
        <strain evidence="2">Expedition CK06-06</strain>
    </source>
</reference>
<name>X0T343_9ZZZZ</name>
<feature type="transmembrane region" description="Helical" evidence="1">
    <location>
        <begin position="116"/>
        <end position="140"/>
    </location>
</feature>
<feature type="transmembrane region" description="Helical" evidence="1">
    <location>
        <begin position="146"/>
        <end position="164"/>
    </location>
</feature>
<evidence type="ECO:0000256" key="1">
    <source>
        <dbReference type="SAM" id="Phobius"/>
    </source>
</evidence>
<organism evidence="2">
    <name type="scientific">marine sediment metagenome</name>
    <dbReference type="NCBI Taxonomy" id="412755"/>
    <lineage>
        <taxon>unclassified sequences</taxon>
        <taxon>metagenomes</taxon>
        <taxon>ecological metagenomes</taxon>
    </lineage>
</organism>
<dbReference type="EMBL" id="BARS01003366">
    <property type="protein sequence ID" value="GAF81776.1"/>
    <property type="molecule type" value="Genomic_DNA"/>
</dbReference>
<comment type="caution">
    <text evidence="2">The sequence shown here is derived from an EMBL/GenBank/DDBJ whole genome shotgun (WGS) entry which is preliminary data.</text>
</comment>
<keyword evidence="1" id="KW-1133">Transmembrane helix</keyword>
<keyword evidence="1" id="KW-0812">Transmembrane</keyword>
<evidence type="ECO:0000313" key="2">
    <source>
        <dbReference type="EMBL" id="GAF81776.1"/>
    </source>
</evidence>
<sequence>INYDDFNPFLDRFADRLPARKQRDSAKVLEEWKLWDHIDAILSLGVTNMVNLALGAQGTGNPPANRIRGELRSKLDKHQKRDLLLLSACYDDSLADSFAVRTAQLRRKLRRFSSSALIAPALGMGISAAMLALVGTLWWKEQLTDVWFWMAMVLALLGWVPWLVRWWKCHLEARGVAKNVRVLKRDTPSLRKLFMRMTTRDLHGQPLPNKRRTDDRYELLTKFQGVLGSLGYTGIAVLVDRVDEPHLVNGSVELMRDFVWSMLDNKFLKQPGVGLKLLLASELVEHLNRESREFHQRARIDKQNMIPSLDWTGEALYDLANCRLDACAVDGQAPDLRSMFAEEVSDQRMIDAFGSLRVPRNLFKFLYRVIVAHCNSHTDADPVWSIPRETFEATLAVYSREQAAVDRGLSAS</sequence>
<keyword evidence="1" id="KW-0472">Membrane</keyword>
<protein>
    <submittedName>
        <fullName evidence="2">Uncharacterized protein</fullName>
    </submittedName>
</protein>